<protein>
    <submittedName>
        <fullName evidence="1">Uncharacterized protein</fullName>
    </submittedName>
</protein>
<accession>A0A1I1W7Q5</accession>
<gene>
    <name evidence="1" type="ORF">SAMN05216238_105160</name>
</gene>
<dbReference type="EMBL" id="FOMR01000005">
    <property type="protein sequence ID" value="SFD89040.1"/>
    <property type="molecule type" value="Genomic_DNA"/>
</dbReference>
<dbReference type="RefSeq" id="WP_090084393.1">
    <property type="nucleotide sequence ID" value="NZ_FOMR01000005.1"/>
</dbReference>
<organism evidence="1 2">
    <name type="scientific">Lentibacillus persicus</name>
    <dbReference type="NCBI Taxonomy" id="640948"/>
    <lineage>
        <taxon>Bacteria</taxon>
        <taxon>Bacillati</taxon>
        <taxon>Bacillota</taxon>
        <taxon>Bacilli</taxon>
        <taxon>Bacillales</taxon>
        <taxon>Bacillaceae</taxon>
        <taxon>Lentibacillus</taxon>
    </lineage>
</organism>
<dbReference type="Proteomes" id="UP000199474">
    <property type="component" value="Unassembled WGS sequence"/>
</dbReference>
<proteinExistence type="predicted"/>
<dbReference type="AlphaFoldDB" id="A0A1I1W7Q5"/>
<evidence type="ECO:0000313" key="2">
    <source>
        <dbReference type="Proteomes" id="UP000199474"/>
    </source>
</evidence>
<reference evidence="2" key="1">
    <citation type="submission" date="2016-10" db="EMBL/GenBank/DDBJ databases">
        <authorList>
            <person name="Varghese N."/>
            <person name="Submissions S."/>
        </authorList>
    </citation>
    <scope>NUCLEOTIDE SEQUENCE [LARGE SCALE GENOMIC DNA]</scope>
    <source>
        <strain evidence="2">DSM 22530</strain>
    </source>
</reference>
<name>A0A1I1W7Q5_9BACI</name>
<dbReference type="OrthoDB" id="2964766at2"/>
<dbReference type="STRING" id="640948.SAMN05216238_105160"/>
<evidence type="ECO:0000313" key="1">
    <source>
        <dbReference type="EMBL" id="SFD89040.1"/>
    </source>
</evidence>
<sequence length="194" mass="22379">MPTKEATINVIGDHPAIRENELYNHVYKAAGIKARLSSSINEDFLRQNTKTCELLFHPFWLAKTLVIADRPPFPPRKQPNMIFVDAVSGYRGVFSKIPPISNREIGDGSIVETFITDTDDAERYVKNVQENQINRSYILKKPMHEIREISLFYLPLWKVSVSSELLDETFFINGNTGESEKFMSERWQNKVDLL</sequence>
<keyword evidence="2" id="KW-1185">Reference proteome</keyword>